<dbReference type="InterPro" id="IPR045687">
    <property type="entry name" value="PIGG/GPI7_C"/>
</dbReference>
<dbReference type="AlphaFoldDB" id="A0A835VDE5"/>
<dbReference type="Proteomes" id="UP000639772">
    <property type="component" value="Unassembled WGS sequence"/>
</dbReference>
<dbReference type="InterPro" id="IPR037674">
    <property type="entry name" value="PIG-G_N"/>
</dbReference>
<sequence>MSMPTSLPDAKGYSSLRHLLASQMRNVKEGEKKFYRQGRPLSCGACDFDFCRWLLQIIGLLLFVLDSSRSIQLFLGSGGAESYRMPTCIDSFETDNGNLLPEQLGSFYRDMSQIPSTFDRIILMVIDGLPAEFLIGRAYHAKAAPPTVTMPRLKAMVSGAIGGFLDVAFNFNTQAFLDDNLLDHFYRIGWKLIMFGDNTWTKLFPSLFTRDDGLSKGRHLMAKCTVCGSLLGHTALLEGLITQDFTNPFSFNNIKGELVKDTVEVDFNVSRHLEAELAASDWKLMILHYLGVDHVGHIGGRHSLLMAPKLKEMDDVIKMIHIHSSLNGDDHGRRMLLVVVSDHGMTESGNHGGSSYEETDSLAVFIDLQSQSPIYAPSMRREVFQVDIAPTLALLFGVPIPKNNIGVLIIEAFNSLADEHKLRALELNSWQLLRLLQVHLPGLLCGDMMDAVNGKQALLPYENLGNMAVKLEGLYSKARIAHAHWKLHLHDSSLASDYNNFNDAVASYYDFLRNASEWLSHRATDKPLWWLLSGIVILTLSSIILLHLLFVLFKEDSLMRSKFCFPMRNCCSIWHLDKVFVFFGALVHVVSLGSSSFVEEEQYTWHFLTSTLYIVLLYTAVHSFLKEKMAVPLGRNREEKFNLHGSQVSHSSAADCTLFRNLVKPLQSYYQLCSLLTVLICGRILRGWHQGGVNWAHLPDISKWLEQAGSSCTKAFGIASLLLMMLLSLLALSLLTSRTRLVLIASISLIISSFLVLMHFTEKQIVNVSHVNHRSTLIAQMSFIIFGISAFGTFFILPWILDFHYLGSPLMKSSSNSYSCSIKTASALLGIQDSLYQIGMIYASSWCLLQLLLQQPVNAVPILLIFVQTISSLIYFSNNEWLHGKFVEIAALYHLGMAGHFGLGNSNSLATIDVAGAFMGTSSYSIISSGILMFIITFASSTLTYLSMVVSISTKNMVSLSISNMTDLGYILKRMIAFPCLLPLALNSLVLMSFTLVLLLMRNHLFVWSVFSPKYLYVCVGTASVYLGVLIVSITVVYTCSVFFLGQICLNLKLYAK</sequence>
<evidence type="ECO:0000259" key="12">
    <source>
        <dbReference type="Pfam" id="PF19316"/>
    </source>
</evidence>
<feature type="transmembrane region" description="Helical" evidence="11">
    <location>
        <begin position="860"/>
        <end position="877"/>
    </location>
</feature>
<evidence type="ECO:0000256" key="5">
    <source>
        <dbReference type="ARBA" id="ARBA00022679"/>
    </source>
</evidence>
<evidence type="ECO:0000313" key="14">
    <source>
        <dbReference type="Proteomes" id="UP000639772"/>
    </source>
</evidence>
<dbReference type="InterPro" id="IPR039527">
    <property type="entry name" value="PIGG/GPI7"/>
</dbReference>
<comment type="caution">
    <text evidence="13">The sequence shown here is derived from an EMBL/GenBank/DDBJ whole genome shotgun (WGS) entry which is preliminary data.</text>
</comment>
<feature type="transmembrane region" description="Helical" evidence="11">
    <location>
        <begin position="741"/>
        <end position="760"/>
    </location>
</feature>
<feature type="transmembrane region" description="Helical" evidence="11">
    <location>
        <begin position="715"/>
        <end position="735"/>
    </location>
</feature>
<dbReference type="SUPFAM" id="SSF53649">
    <property type="entry name" value="Alkaline phosphatase-like"/>
    <property type="match status" value="1"/>
</dbReference>
<dbReference type="InterPro" id="IPR002591">
    <property type="entry name" value="Phosphodiest/P_Trfase"/>
</dbReference>
<dbReference type="PANTHER" id="PTHR23072:SF0">
    <property type="entry name" value="GPI ETHANOLAMINE PHOSPHATE TRANSFERASE 2"/>
    <property type="match status" value="1"/>
</dbReference>
<evidence type="ECO:0000256" key="2">
    <source>
        <dbReference type="ARBA" id="ARBA00004687"/>
    </source>
</evidence>
<proteinExistence type="inferred from homology"/>
<organism evidence="13 14">
    <name type="scientific">Vanilla planifolia</name>
    <name type="common">Vanilla</name>
    <dbReference type="NCBI Taxonomy" id="51239"/>
    <lineage>
        <taxon>Eukaryota</taxon>
        <taxon>Viridiplantae</taxon>
        <taxon>Streptophyta</taxon>
        <taxon>Embryophyta</taxon>
        <taxon>Tracheophyta</taxon>
        <taxon>Spermatophyta</taxon>
        <taxon>Magnoliopsida</taxon>
        <taxon>Liliopsida</taxon>
        <taxon>Asparagales</taxon>
        <taxon>Orchidaceae</taxon>
        <taxon>Vanilloideae</taxon>
        <taxon>Vanilleae</taxon>
        <taxon>Vanilla</taxon>
    </lineage>
</organism>
<keyword evidence="8 11" id="KW-1133">Transmembrane helix</keyword>
<keyword evidence="7" id="KW-0256">Endoplasmic reticulum</keyword>
<evidence type="ECO:0000256" key="9">
    <source>
        <dbReference type="ARBA" id="ARBA00023136"/>
    </source>
</evidence>
<protein>
    <recommendedName>
        <fullName evidence="12">GPI ethanolamine phosphate transferase 2 C-terminal domain-containing protein</fullName>
    </recommendedName>
</protein>
<feature type="transmembrane region" description="Helical" evidence="11">
    <location>
        <begin position="781"/>
        <end position="801"/>
    </location>
</feature>
<evidence type="ECO:0000256" key="3">
    <source>
        <dbReference type="ARBA" id="ARBA00005315"/>
    </source>
</evidence>
<evidence type="ECO:0000256" key="6">
    <source>
        <dbReference type="ARBA" id="ARBA00022692"/>
    </source>
</evidence>
<reference evidence="13 14" key="1">
    <citation type="journal article" date="2020" name="Nat. Food">
        <title>A phased Vanilla planifolia genome enables genetic improvement of flavour and production.</title>
        <authorList>
            <person name="Hasing T."/>
            <person name="Tang H."/>
            <person name="Brym M."/>
            <person name="Khazi F."/>
            <person name="Huang T."/>
            <person name="Chambers A.H."/>
        </authorList>
    </citation>
    <scope>NUCLEOTIDE SEQUENCE [LARGE SCALE GENOMIC DNA]</scope>
    <source>
        <tissue evidence="13">Leaf</tissue>
    </source>
</reference>
<dbReference type="PANTHER" id="PTHR23072">
    <property type="entry name" value="PHOSPHATIDYLINOSITOL GLYCAN-RELATED"/>
    <property type="match status" value="1"/>
</dbReference>
<dbReference type="GO" id="GO:0051267">
    <property type="term" value="F:CP2 mannose-ethanolamine phosphotransferase activity"/>
    <property type="evidence" value="ECO:0007669"/>
    <property type="project" value="TreeGrafter"/>
</dbReference>
<comment type="pathway">
    <text evidence="2">Glycolipid biosynthesis; glycosylphosphatidylinositol-anchor biosynthesis.</text>
</comment>
<evidence type="ECO:0000313" key="13">
    <source>
        <dbReference type="EMBL" id="KAG0494662.1"/>
    </source>
</evidence>
<dbReference type="UniPathway" id="UPA00196"/>
<evidence type="ECO:0000256" key="8">
    <source>
        <dbReference type="ARBA" id="ARBA00022989"/>
    </source>
</evidence>
<keyword evidence="5" id="KW-0808">Transferase</keyword>
<dbReference type="GO" id="GO:0006506">
    <property type="term" value="P:GPI anchor biosynthetic process"/>
    <property type="evidence" value="ECO:0007669"/>
    <property type="project" value="UniProtKB-UniPathway"/>
</dbReference>
<keyword evidence="4" id="KW-0337">GPI-anchor biosynthesis</keyword>
<gene>
    <name evidence="13" type="ORF">HPP92_005656</name>
</gene>
<keyword evidence="10" id="KW-0325">Glycoprotein</keyword>
<evidence type="ECO:0000256" key="10">
    <source>
        <dbReference type="ARBA" id="ARBA00023180"/>
    </source>
</evidence>
<feature type="transmembrane region" description="Helical" evidence="11">
    <location>
        <begin position="528"/>
        <end position="553"/>
    </location>
</feature>
<keyword evidence="9 11" id="KW-0472">Membrane</keyword>
<feature type="domain" description="GPI ethanolamine phosphate transferase 2 C-terminal" evidence="12">
    <location>
        <begin position="667"/>
        <end position="1038"/>
    </location>
</feature>
<comment type="subcellular location">
    <subcellularLocation>
        <location evidence="1">Endoplasmic reticulum membrane</location>
        <topology evidence="1">Multi-pass membrane protein</topology>
    </subcellularLocation>
</comment>
<comment type="similarity">
    <text evidence="3">Belongs to the PIGG/PIGN/PIGO family. PIGG subfamily.</text>
</comment>
<feature type="transmembrane region" description="Helical" evidence="11">
    <location>
        <begin position="975"/>
        <end position="1000"/>
    </location>
</feature>
<evidence type="ECO:0000256" key="11">
    <source>
        <dbReference type="SAM" id="Phobius"/>
    </source>
</evidence>
<name>A0A835VDE5_VANPL</name>
<dbReference type="EMBL" id="JADCNM010000002">
    <property type="protein sequence ID" value="KAG0494662.1"/>
    <property type="molecule type" value="Genomic_DNA"/>
</dbReference>
<dbReference type="InterPro" id="IPR017850">
    <property type="entry name" value="Alkaline_phosphatase_core_sf"/>
</dbReference>
<evidence type="ECO:0000256" key="1">
    <source>
        <dbReference type="ARBA" id="ARBA00004477"/>
    </source>
</evidence>
<dbReference type="Pfam" id="PF19316">
    <property type="entry name" value="PIGO_PIGG"/>
    <property type="match status" value="1"/>
</dbReference>
<keyword evidence="6 11" id="KW-0812">Transmembrane</keyword>
<dbReference type="GO" id="GO:0005789">
    <property type="term" value="C:endoplasmic reticulum membrane"/>
    <property type="evidence" value="ECO:0007669"/>
    <property type="project" value="UniProtKB-SubCell"/>
</dbReference>
<dbReference type="Pfam" id="PF01663">
    <property type="entry name" value="Phosphodiest"/>
    <property type="match status" value="1"/>
</dbReference>
<dbReference type="CDD" id="cd16024">
    <property type="entry name" value="GPI_EPT_2"/>
    <property type="match status" value="1"/>
</dbReference>
<feature type="transmembrane region" description="Helical" evidence="11">
    <location>
        <begin position="603"/>
        <end position="625"/>
    </location>
</feature>
<evidence type="ECO:0000256" key="7">
    <source>
        <dbReference type="ARBA" id="ARBA00022824"/>
    </source>
</evidence>
<feature type="transmembrane region" description="Helical" evidence="11">
    <location>
        <begin position="1015"/>
        <end position="1045"/>
    </location>
</feature>
<evidence type="ECO:0000256" key="4">
    <source>
        <dbReference type="ARBA" id="ARBA00022502"/>
    </source>
</evidence>
<dbReference type="OrthoDB" id="272139at2759"/>
<feature type="transmembrane region" description="Helical" evidence="11">
    <location>
        <begin position="926"/>
        <end position="954"/>
    </location>
</feature>
<dbReference type="Gene3D" id="3.40.720.10">
    <property type="entry name" value="Alkaline Phosphatase, subunit A"/>
    <property type="match status" value="1"/>
</dbReference>
<feature type="transmembrane region" description="Helical" evidence="11">
    <location>
        <begin position="573"/>
        <end position="591"/>
    </location>
</feature>
<accession>A0A835VDE5</accession>